<evidence type="ECO:0000313" key="2">
    <source>
        <dbReference type="Proteomes" id="UP001162155"/>
    </source>
</evidence>
<dbReference type="AlphaFoldDB" id="A0AA43DQ92"/>
<proteinExistence type="predicted"/>
<gene>
    <name evidence="1" type="ORF">JW322_05955</name>
</gene>
<protein>
    <submittedName>
        <fullName evidence="1">Uncharacterized protein</fullName>
    </submittedName>
</protein>
<sequence>MQLFNEGTVVRLRTGGNEMKVCSPLMPVKESGDIDLVSCCYEQKTRYVFGFYRADALIELRPTHLRQVM</sequence>
<evidence type="ECO:0000313" key="1">
    <source>
        <dbReference type="EMBL" id="MDH4621324.1"/>
    </source>
</evidence>
<name>A0AA43DQ92_PSESX</name>
<dbReference type="RefSeq" id="WP_044309415.1">
    <property type="nucleotide sequence ID" value="NZ_JAFFRY010000015.1"/>
</dbReference>
<comment type="caution">
    <text evidence="1">The sequence shown here is derived from an EMBL/GenBank/DDBJ whole genome shotgun (WGS) entry which is preliminary data.</text>
</comment>
<dbReference type="Proteomes" id="UP001162155">
    <property type="component" value="Unassembled WGS sequence"/>
</dbReference>
<organism evidence="1 2">
    <name type="scientific">Pseudomonas syringae pv. papulans</name>
    <dbReference type="NCBI Taxonomy" id="83963"/>
    <lineage>
        <taxon>Bacteria</taxon>
        <taxon>Pseudomonadati</taxon>
        <taxon>Pseudomonadota</taxon>
        <taxon>Gammaproteobacteria</taxon>
        <taxon>Pseudomonadales</taxon>
        <taxon>Pseudomonadaceae</taxon>
        <taxon>Pseudomonas</taxon>
        <taxon>Pseudomonas syringae</taxon>
    </lineage>
</organism>
<reference evidence="1" key="1">
    <citation type="submission" date="2021-02" db="EMBL/GenBank/DDBJ databases">
        <title>Genome analysis of blister spot of apple pathogen from New York area.</title>
        <authorList>
            <person name="Kandel P."/>
            <person name="Hockett K.L."/>
            <person name="Santander R."/>
            <person name="Acimovic S."/>
        </authorList>
    </citation>
    <scope>NUCLEOTIDE SEQUENCE</scope>
    <source>
        <strain evidence="1">PSP1</strain>
    </source>
</reference>
<dbReference type="EMBL" id="JAFFRZ010000001">
    <property type="protein sequence ID" value="MDH4621324.1"/>
    <property type="molecule type" value="Genomic_DNA"/>
</dbReference>
<accession>A0AA43DQ92</accession>